<keyword evidence="2" id="KW-1185">Reference proteome</keyword>
<dbReference type="RefSeq" id="WP_142000738.1">
    <property type="nucleotide sequence ID" value="NZ_VFML01000001.1"/>
</dbReference>
<sequence>MKHDQFIGRVQARARLASRGEAEGITRATLETLGERIPERVADHVAAQLPIEIGEHLRRTVTMGGAGSGERFGIDAFAERVAERGHTTPPQAVYGSRVVLEVIGEATEGVVEKVRDSLPGELRGLVDTGSSGPLS</sequence>
<gene>
    <name evidence="1" type="ORF">FB471_4997</name>
</gene>
<organism evidence="1 2">
    <name type="scientific">Amycolatopsis cihanbeyliensis</name>
    <dbReference type="NCBI Taxonomy" id="1128664"/>
    <lineage>
        <taxon>Bacteria</taxon>
        <taxon>Bacillati</taxon>
        <taxon>Actinomycetota</taxon>
        <taxon>Actinomycetes</taxon>
        <taxon>Pseudonocardiales</taxon>
        <taxon>Pseudonocardiaceae</taxon>
        <taxon>Amycolatopsis</taxon>
    </lineage>
</organism>
<dbReference type="Pfam" id="PF10025">
    <property type="entry name" value="DUF2267"/>
    <property type="match status" value="1"/>
</dbReference>
<dbReference type="InterPro" id="IPR038282">
    <property type="entry name" value="DUF2267_sf"/>
</dbReference>
<name>A0A542DPZ0_AMYCI</name>
<dbReference type="Gene3D" id="1.10.490.110">
    <property type="entry name" value="Uncharacterized conserved protein DUF2267"/>
    <property type="match status" value="1"/>
</dbReference>
<dbReference type="AlphaFoldDB" id="A0A542DPZ0"/>
<evidence type="ECO:0000313" key="1">
    <source>
        <dbReference type="EMBL" id="TQJ05171.1"/>
    </source>
</evidence>
<dbReference type="InterPro" id="IPR018727">
    <property type="entry name" value="DUF2267"/>
</dbReference>
<dbReference type="Proteomes" id="UP000320876">
    <property type="component" value="Unassembled WGS sequence"/>
</dbReference>
<evidence type="ECO:0000313" key="2">
    <source>
        <dbReference type="Proteomes" id="UP000320876"/>
    </source>
</evidence>
<comment type="caution">
    <text evidence="1">The sequence shown here is derived from an EMBL/GenBank/DDBJ whole genome shotgun (WGS) entry which is preliminary data.</text>
</comment>
<protein>
    <submittedName>
        <fullName evidence="1">Uncharacterized protein (DUF2267 family)</fullName>
    </submittedName>
</protein>
<reference evidence="1 2" key="1">
    <citation type="submission" date="2019-06" db="EMBL/GenBank/DDBJ databases">
        <title>Sequencing the genomes of 1000 actinobacteria strains.</title>
        <authorList>
            <person name="Klenk H.-P."/>
        </authorList>
    </citation>
    <scope>NUCLEOTIDE SEQUENCE [LARGE SCALE GENOMIC DNA]</scope>
    <source>
        <strain evidence="1 2">DSM 45679</strain>
    </source>
</reference>
<accession>A0A542DPZ0</accession>
<proteinExistence type="predicted"/>
<dbReference type="OrthoDB" id="952780at2"/>
<dbReference type="EMBL" id="VFML01000001">
    <property type="protein sequence ID" value="TQJ05171.1"/>
    <property type="molecule type" value="Genomic_DNA"/>
</dbReference>